<dbReference type="CDD" id="cd00209">
    <property type="entry name" value="DHFR"/>
    <property type="match status" value="1"/>
</dbReference>
<evidence type="ECO:0000256" key="4">
    <source>
        <dbReference type="ARBA" id="ARBA00022563"/>
    </source>
</evidence>
<dbReference type="InterPro" id="IPR024072">
    <property type="entry name" value="DHFR-like_dom_sf"/>
</dbReference>
<evidence type="ECO:0000256" key="1">
    <source>
        <dbReference type="ARBA" id="ARBA00004903"/>
    </source>
</evidence>
<keyword evidence="5 8" id="KW-0521">NADP</keyword>
<evidence type="ECO:0000256" key="9">
    <source>
        <dbReference type="RuleBase" id="RU004474"/>
    </source>
</evidence>
<keyword evidence="4 8" id="KW-0554">One-carbon metabolism</keyword>
<dbReference type="FunFam" id="3.40.430.10:FF:000001">
    <property type="entry name" value="Dihydrofolate reductase"/>
    <property type="match status" value="1"/>
</dbReference>
<organism evidence="11 12">
    <name type="scientific">Brevibacillus aydinogluensis</name>
    <dbReference type="NCBI Taxonomy" id="927786"/>
    <lineage>
        <taxon>Bacteria</taxon>
        <taxon>Bacillati</taxon>
        <taxon>Bacillota</taxon>
        <taxon>Bacilli</taxon>
        <taxon>Bacillales</taxon>
        <taxon>Paenibacillaceae</taxon>
        <taxon>Brevibacillus</taxon>
    </lineage>
</organism>
<dbReference type="PROSITE" id="PS51330">
    <property type="entry name" value="DHFR_2"/>
    <property type="match status" value="1"/>
</dbReference>
<dbReference type="InterPro" id="IPR012259">
    <property type="entry name" value="DHFR"/>
</dbReference>
<reference evidence="11" key="1">
    <citation type="submission" date="2023-07" db="EMBL/GenBank/DDBJ databases">
        <authorList>
            <person name="Ivanov I."/>
            <person name="Teneva D."/>
            <person name="Stoikov I."/>
        </authorList>
    </citation>
    <scope>NUCLEOTIDE SEQUENCE</scope>
    <source>
        <strain evidence="11">4475</strain>
    </source>
</reference>
<dbReference type="PROSITE" id="PS00075">
    <property type="entry name" value="DHFR_1"/>
    <property type="match status" value="1"/>
</dbReference>
<dbReference type="GO" id="GO:0006730">
    <property type="term" value="P:one-carbon metabolic process"/>
    <property type="evidence" value="ECO:0007669"/>
    <property type="project" value="UniProtKB-KW"/>
</dbReference>
<dbReference type="PIRSF" id="PIRSF000194">
    <property type="entry name" value="DHFR"/>
    <property type="match status" value="1"/>
</dbReference>
<dbReference type="GO" id="GO:0046655">
    <property type="term" value="P:folic acid metabolic process"/>
    <property type="evidence" value="ECO:0007669"/>
    <property type="project" value="TreeGrafter"/>
</dbReference>
<comment type="pathway">
    <text evidence="1 8">Cofactor biosynthesis; tetrahydrofolate biosynthesis; 5,6,7,8-tetrahydrofolate from 7,8-dihydrofolate: step 1/1.</text>
</comment>
<dbReference type="GO" id="GO:0046654">
    <property type="term" value="P:tetrahydrofolate biosynthetic process"/>
    <property type="evidence" value="ECO:0007669"/>
    <property type="project" value="InterPro"/>
</dbReference>
<name>A0AA48RGB3_9BACL</name>
<feature type="domain" description="DHFR" evidence="10">
    <location>
        <begin position="1"/>
        <end position="155"/>
    </location>
</feature>
<evidence type="ECO:0000259" key="10">
    <source>
        <dbReference type="PROSITE" id="PS51330"/>
    </source>
</evidence>
<dbReference type="PANTHER" id="PTHR48069">
    <property type="entry name" value="DIHYDROFOLATE REDUCTASE"/>
    <property type="match status" value="1"/>
</dbReference>
<dbReference type="KEGG" id="bayd:BSPP4475_04580"/>
<dbReference type="Pfam" id="PF00186">
    <property type="entry name" value="DHFR_1"/>
    <property type="match status" value="1"/>
</dbReference>
<comment type="function">
    <text evidence="7 8">Key enzyme in folate metabolism. Catalyzes an essential reaction for de novo glycine and purine synthesis, and for DNA precursor synthesis.</text>
</comment>
<dbReference type="Proteomes" id="UP001189619">
    <property type="component" value="Chromosome"/>
</dbReference>
<evidence type="ECO:0000313" key="12">
    <source>
        <dbReference type="Proteomes" id="UP001189619"/>
    </source>
</evidence>
<dbReference type="GO" id="GO:0004146">
    <property type="term" value="F:dihydrofolate reductase activity"/>
    <property type="evidence" value="ECO:0007669"/>
    <property type="project" value="UniProtKB-EC"/>
</dbReference>
<dbReference type="PRINTS" id="PR00070">
    <property type="entry name" value="DHFR"/>
</dbReference>
<keyword evidence="6 8" id="KW-0560">Oxidoreductase</keyword>
<dbReference type="GO" id="GO:0005829">
    <property type="term" value="C:cytosol"/>
    <property type="evidence" value="ECO:0007669"/>
    <property type="project" value="TreeGrafter"/>
</dbReference>
<proteinExistence type="inferred from homology"/>
<dbReference type="PANTHER" id="PTHR48069:SF3">
    <property type="entry name" value="DIHYDROFOLATE REDUCTASE"/>
    <property type="match status" value="1"/>
</dbReference>
<dbReference type="AlphaFoldDB" id="A0AA48RGB3"/>
<evidence type="ECO:0000256" key="3">
    <source>
        <dbReference type="ARBA" id="ARBA00012856"/>
    </source>
</evidence>
<evidence type="ECO:0000256" key="7">
    <source>
        <dbReference type="ARBA" id="ARBA00025067"/>
    </source>
</evidence>
<evidence type="ECO:0000256" key="2">
    <source>
        <dbReference type="ARBA" id="ARBA00009539"/>
    </source>
</evidence>
<protein>
    <recommendedName>
        <fullName evidence="3 8">Dihydrofolate reductase</fullName>
        <ecNumber evidence="3 8">1.5.1.3</ecNumber>
    </recommendedName>
</protein>
<dbReference type="Gene3D" id="3.40.430.10">
    <property type="entry name" value="Dihydrofolate Reductase, subunit A"/>
    <property type="match status" value="1"/>
</dbReference>
<dbReference type="EMBL" id="OY569118">
    <property type="protein sequence ID" value="CAJ1001601.1"/>
    <property type="molecule type" value="Genomic_DNA"/>
</dbReference>
<evidence type="ECO:0000313" key="11">
    <source>
        <dbReference type="EMBL" id="CAJ1001601.1"/>
    </source>
</evidence>
<dbReference type="SUPFAM" id="SSF53597">
    <property type="entry name" value="Dihydrofolate reductase-like"/>
    <property type="match status" value="1"/>
</dbReference>
<comment type="catalytic activity">
    <reaction evidence="8">
        <text>(6S)-5,6,7,8-tetrahydrofolate + NADP(+) = 7,8-dihydrofolate + NADPH + H(+)</text>
        <dbReference type="Rhea" id="RHEA:15009"/>
        <dbReference type="ChEBI" id="CHEBI:15378"/>
        <dbReference type="ChEBI" id="CHEBI:57451"/>
        <dbReference type="ChEBI" id="CHEBI:57453"/>
        <dbReference type="ChEBI" id="CHEBI:57783"/>
        <dbReference type="ChEBI" id="CHEBI:58349"/>
        <dbReference type="EC" id="1.5.1.3"/>
    </reaction>
</comment>
<sequence length="162" mass="18552">MISMIAAYARNRVIGKDGAMPWHLPNDLKHVKEVTTGKTIVMGRKTFESLGRPLPNRRNVVLTRRRDFAPPGVDVVHSVEEVLALGDVIIFGGAELYRQFMDLADRLYITEIDMEAEGDTFFPEWDRDAFTLVWKREGTVDERNPVPHTFYLYERKNRSGGA</sequence>
<keyword evidence="12" id="KW-1185">Reference proteome</keyword>
<dbReference type="GO" id="GO:0070401">
    <property type="term" value="F:NADP+ binding"/>
    <property type="evidence" value="ECO:0007669"/>
    <property type="project" value="UniProtKB-ARBA"/>
</dbReference>
<dbReference type="InterPro" id="IPR017925">
    <property type="entry name" value="DHFR_CS"/>
</dbReference>
<accession>A0AA48RGB3</accession>
<dbReference type="InterPro" id="IPR001796">
    <property type="entry name" value="DHFR_dom"/>
</dbReference>
<evidence type="ECO:0000256" key="8">
    <source>
        <dbReference type="PIRNR" id="PIRNR000194"/>
    </source>
</evidence>
<evidence type="ECO:0000256" key="5">
    <source>
        <dbReference type="ARBA" id="ARBA00022857"/>
    </source>
</evidence>
<dbReference type="GO" id="GO:0046452">
    <property type="term" value="P:dihydrofolate metabolic process"/>
    <property type="evidence" value="ECO:0007669"/>
    <property type="project" value="TreeGrafter"/>
</dbReference>
<evidence type="ECO:0000256" key="6">
    <source>
        <dbReference type="ARBA" id="ARBA00023002"/>
    </source>
</evidence>
<dbReference type="RefSeq" id="WP_171565983.1">
    <property type="nucleotide sequence ID" value="NZ_JAUSVZ010000007.1"/>
</dbReference>
<comment type="similarity">
    <text evidence="2 8 9">Belongs to the dihydrofolate reductase family.</text>
</comment>
<dbReference type="EC" id="1.5.1.3" evidence="3 8"/>
<gene>
    <name evidence="11" type="ORF">BSPP4475_04580</name>
</gene>